<dbReference type="InterPro" id="IPR051095">
    <property type="entry name" value="Dros_DevTransReg"/>
</dbReference>
<dbReference type="Gene3D" id="3.30.710.10">
    <property type="entry name" value="Potassium Channel Kv1.1, Chain A"/>
    <property type="match status" value="1"/>
</dbReference>
<evidence type="ECO:0000313" key="3">
    <source>
        <dbReference type="EMBL" id="KAF0294241.1"/>
    </source>
</evidence>
<reference evidence="3 4" key="1">
    <citation type="submission" date="2019-07" db="EMBL/GenBank/DDBJ databases">
        <title>Draft genome assembly of a fouling barnacle, Amphibalanus amphitrite (Darwin, 1854): The first reference genome for Thecostraca.</title>
        <authorList>
            <person name="Kim W."/>
        </authorList>
    </citation>
    <scope>NUCLEOTIDE SEQUENCE [LARGE SCALE GENOMIC DNA]</scope>
    <source>
        <strain evidence="3">SNU_AA5</strain>
        <tissue evidence="3">Soma without cirri and trophi</tissue>
    </source>
</reference>
<evidence type="ECO:0000256" key="1">
    <source>
        <dbReference type="ARBA" id="ARBA00023242"/>
    </source>
</evidence>
<feature type="domain" description="BTB" evidence="2">
    <location>
        <begin position="38"/>
        <end position="64"/>
    </location>
</feature>
<name>A0A6A4VXS4_AMPAM</name>
<protein>
    <submittedName>
        <fullName evidence="3">Protein bric-a-brac 1</fullName>
    </submittedName>
</protein>
<organism evidence="3 4">
    <name type="scientific">Amphibalanus amphitrite</name>
    <name type="common">Striped barnacle</name>
    <name type="synonym">Balanus amphitrite</name>
    <dbReference type="NCBI Taxonomy" id="1232801"/>
    <lineage>
        <taxon>Eukaryota</taxon>
        <taxon>Metazoa</taxon>
        <taxon>Ecdysozoa</taxon>
        <taxon>Arthropoda</taxon>
        <taxon>Crustacea</taxon>
        <taxon>Multicrustacea</taxon>
        <taxon>Cirripedia</taxon>
        <taxon>Thoracica</taxon>
        <taxon>Thoracicalcarea</taxon>
        <taxon>Balanomorpha</taxon>
        <taxon>Balanoidea</taxon>
        <taxon>Balanidae</taxon>
        <taxon>Amphibalaninae</taxon>
        <taxon>Amphibalanus</taxon>
    </lineage>
</organism>
<dbReference type="AlphaFoldDB" id="A0A6A4VXS4"/>
<dbReference type="InterPro" id="IPR000210">
    <property type="entry name" value="BTB/POZ_dom"/>
</dbReference>
<dbReference type="Proteomes" id="UP000440578">
    <property type="component" value="Unassembled WGS sequence"/>
</dbReference>
<dbReference type="InterPro" id="IPR011333">
    <property type="entry name" value="SKP1/BTB/POZ_sf"/>
</dbReference>
<comment type="caution">
    <text evidence="3">The sequence shown here is derived from an EMBL/GenBank/DDBJ whole genome shotgun (WGS) entry which is preliminary data.</text>
</comment>
<sequence>MSTEARNLQNRHFNDRMEEDQHFCLKWNNYQSNMTAVFDQLRENEAFVDVTLACEGSQLKAHKFEEH</sequence>
<gene>
    <name evidence="3" type="primary">bab1_0</name>
    <name evidence="3" type="ORF">FJT64_008093</name>
</gene>
<proteinExistence type="predicted"/>
<dbReference type="GO" id="GO:0005634">
    <property type="term" value="C:nucleus"/>
    <property type="evidence" value="ECO:0007669"/>
    <property type="project" value="TreeGrafter"/>
</dbReference>
<keyword evidence="1" id="KW-0539">Nucleus</keyword>
<dbReference type="PANTHER" id="PTHR23110:SF102">
    <property type="entry name" value="PIPSQUEAK, ISOFORM O"/>
    <property type="match status" value="1"/>
</dbReference>
<dbReference type="Pfam" id="PF00651">
    <property type="entry name" value="BTB"/>
    <property type="match status" value="1"/>
</dbReference>
<dbReference type="EMBL" id="VIIS01001697">
    <property type="protein sequence ID" value="KAF0294241.1"/>
    <property type="molecule type" value="Genomic_DNA"/>
</dbReference>
<dbReference type="SUPFAM" id="SSF54695">
    <property type="entry name" value="POZ domain"/>
    <property type="match status" value="1"/>
</dbReference>
<evidence type="ECO:0000313" key="4">
    <source>
        <dbReference type="Proteomes" id="UP000440578"/>
    </source>
</evidence>
<evidence type="ECO:0000259" key="2">
    <source>
        <dbReference type="Pfam" id="PF00651"/>
    </source>
</evidence>
<dbReference type="GO" id="GO:0006357">
    <property type="term" value="P:regulation of transcription by RNA polymerase II"/>
    <property type="evidence" value="ECO:0007669"/>
    <property type="project" value="TreeGrafter"/>
</dbReference>
<dbReference type="PANTHER" id="PTHR23110">
    <property type="entry name" value="BTB DOMAIN TRANSCRIPTION FACTOR"/>
    <property type="match status" value="1"/>
</dbReference>
<keyword evidence="4" id="KW-1185">Reference proteome</keyword>
<accession>A0A6A4VXS4</accession>